<protein>
    <recommendedName>
        <fullName evidence="4">Copper-binding protein</fullName>
    </recommendedName>
</protein>
<organism evidence="2 3">
    <name type="scientific">Candidatus Nitrosotenuis cloacae</name>
    <dbReference type="NCBI Taxonomy" id="1603555"/>
    <lineage>
        <taxon>Archaea</taxon>
        <taxon>Nitrososphaerota</taxon>
        <taxon>Candidatus Nitrosotenuis</taxon>
    </lineage>
</organism>
<reference evidence="2 3" key="1">
    <citation type="journal article" date="2016" name="Sci. Rep.">
        <title>A novel ammonia-oxidizing archaeon from wastewater treatment plant: Its enrichment, physiological and genomic characteristics.</title>
        <authorList>
            <person name="Li Y."/>
            <person name="Ding K."/>
            <person name="Wen X."/>
            <person name="Zhang B."/>
            <person name="Shen B."/>
            <person name="Yang Y."/>
        </authorList>
    </citation>
    <scope>NUCLEOTIDE SEQUENCE [LARGE SCALE GENOMIC DNA]</scope>
    <source>
        <strain evidence="2 3">SAT1</strain>
    </source>
</reference>
<keyword evidence="1" id="KW-0812">Transmembrane</keyword>
<sequence>MDIYEKAEYAKQNNVPVSVWTDSKIYDHESEITVGGYVANLRGDAPVTVTVISPQGNIATVQQVEVSEDNTFETMFSTAGALFKENGMYTIRAQYGPQEINDKVMVELVGEAASEESACGDGELAVKGGSEVFCVPFEASGAIVTSASANGATKSLTLKIETEGDGSISLAIPRDVLDATEDGSDVDFIVLVDDEEADFEETDSDDSTRMVDITFSDGASQIEIIGTYAVPEFGTMAAIILAVAIVSIIAVSARTRLSISPRY</sequence>
<evidence type="ECO:0000313" key="2">
    <source>
        <dbReference type="EMBL" id="AJZ76633.1"/>
    </source>
</evidence>
<keyword evidence="1" id="KW-0472">Membrane</keyword>
<keyword evidence="3" id="KW-1185">Reference proteome</keyword>
<evidence type="ECO:0000313" key="3">
    <source>
        <dbReference type="Proteomes" id="UP000266745"/>
    </source>
</evidence>
<keyword evidence="1" id="KW-1133">Transmembrane helix</keyword>
<dbReference type="KEGG" id="tah:SU86_004235"/>
<feature type="transmembrane region" description="Helical" evidence="1">
    <location>
        <begin position="233"/>
        <end position="253"/>
    </location>
</feature>
<dbReference type="Proteomes" id="UP000266745">
    <property type="component" value="Chromosome"/>
</dbReference>
<dbReference type="AlphaFoldDB" id="A0A3G1B4D4"/>
<accession>A0A3G1B4D4</accession>
<dbReference type="EMBL" id="CP011097">
    <property type="protein sequence ID" value="AJZ76633.1"/>
    <property type="molecule type" value="Genomic_DNA"/>
</dbReference>
<evidence type="ECO:0008006" key="4">
    <source>
        <dbReference type="Google" id="ProtNLM"/>
    </source>
</evidence>
<proteinExistence type="predicted"/>
<name>A0A3G1B4D4_9ARCH</name>
<dbReference type="NCBIfam" id="TIGR04296">
    <property type="entry name" value="PEFG-CTERM"/>
    <property type="match status" value="1"/>
</dbReference>
<dbReference type="InterPro" id="IPR027560">
    <property type="entry name" value="PEFG-CTERM"/>
</dbReference>
<dbReference type="STRING" id="1603555.SU86_004235"/>
<gene>
    <name evidence="2" type="ORF">SU86_004235</name>
</gene>
<evidence type="ECO:0000256" key="1">
    <source>
        <dbReference type="SAM" id="Phobius"/>
    </source>
</evidence>